<dbReference type="EMBL" id="CP104778">
    <property type="protein sequence ID" value="WPC20854.1"/>
    <property type="molecule type" value="Genomic_DNA"/>
</dbReference>
<sequence length="80" mass="8744">MNDLQIGTISIADNNDLGNTGVTMRQVNYLATYDDHTHLEGFVLINDNDFTAMSMNDVKAQIQKSLVTNLGGTVNNGKIK</sequence>
<dbReference type="RefSeq" id="WP_323708942.1">
    <property type="nucleotide sequence ID" value="NZ_CP104778.1"/>
</dbReference>
<protein>
    <submittedName>
        <fullName evidence="1">Uncharacterized protein</fullName>
    </submittedName>
</protein>
<dbReference type="Proteomes" id="UP001302696">
    <property type="component" value="Chromosome"/>
</dbReference>
<proteinExistence type="predicted"/>
<organism evidence="1 2">
    <name type="scientific">Pediococcus inopinatus</name>
    <dbReference type="NCBI Taxonomy" id="114090"/>
    <lineage>
        <taxon>Bacteria</taxon>
        <taxon>Bacillati</taxon>
        <taxon>Bacillota</taxon>
        <taxon>Bacilli</taxon>
        <taxon>Lactobacillales</taxon>
        <taxon>Lactobacillaceae</taxon>
        <taxon>Pediococcus</taxon>
    </lineage>
</organism>
<name>A0ABZ0Q365_9LACO</name>
<keyword evidence="2" id="KW-1185">Reference proteome</keyword>
<evidence type="ECO:0000313" key="1">
    <source>
        <dbReference type="EMBL" id="WPC20854.1"/>
    </source>
</evidence>
<gene>
    <name evidence="1" type="ORF">N6G96_05965</name>
</gene>
<evidence type="ECO:0000313" key="2">
    <source>
        <dbReference type="Proteomes" id="UP001302696"/>
    </source>
</evidence>
<accession>A0ABZ0Q365</accession>
<reference evidence="2" key="1">
    <citation type="submission" date="2024-06" db="EMBL/GenBank/DDBJ databases">
        <authorList>
            <person name="Chang H.C."/>
            <person name="Mun S.Y."/>
        </authorList>
    </citation>
    <scope>NUCLEOTIDE SEQUENCE [LARGE SCALE GENOMIC DNA]</scope>
    <source>
        <strain evidence="2">KT1</strain>
    </source>
</reference>